<dbReference type="InterPro" id="IPR020846">
    <property type="entry name" value="MFS_dom"/>
</dbReference>
<feature type="transmembrane region" description="Helical" evidence="7">
    <location>
        <begin position="208"/>
        <end position="227"/>
    </location>
</feature>
<protein>
    <submittedName>
        <fullName evidence="9">MFS transporter</fullName>
    </submittedName>
</protein>
<feature type="transmembrane region" description="Helical" evidence="7">
    <location>
        <begin position="178"/>
        <end position="196"/>
    </location>
</feature>
<dbReference type="Gene3D" id="1.20.1250.20">
    <property type="entry name" value="MFS general substrate transporter like domains"/>
    <property type="match status" value="1"/>
</dbReference>
<evidence type="ECO:0000256" key="4">
    <source>
        <dbReference type="ARBA" id="ARBA00022989"/>
    </source>
</evidence>
<feature type="transmembrane region" description="Helical" evidence="7">
    <location>
        <begin position="476"/>
        <end position="497"/>
    </location>
</feature>
<feature type="transmembrane region" description="Helical" evidence="7">
    <location>
        <begin position="402"/>
        <end position="427"/>
    </location>
</feature>
<evidence type="ECO:0000313" key="9">
    <source>
        <dbReference type="EMBL" id="GAA2954861.1"/>
    </source>
</evidence>
<keyword evidence="5 7" id="KW-0472">Membrane</keyword>
<dbReference type="Proteomes" id="UP001501423">
    <property type="component" value="Unassembled WGS sequence"/>
</dbReference>
<comment type="subcellular location">
    <subcellularLocation>
        <location evidence="1">Cell membrane</location>
        <topology evidence="1">Multi-pass membrane protein</topology>
    </subcellularLocation>
</comment>
<dbReference type="EMBL" id="BAAAVA010000137">
    <property type="protein sequence ID" value="GAA2954861.1"/>
    <property type="molecule type" value="Genomic_DNA"/>
</dbReference>
<evidence type="ECO:0000256" key="7">
    <source>
        <dbReference type="SAM" id="Phobius"/>
    </source>
</evidence>
<proteinExistence type="predicted"/>
<keyword evidence="4 7" id="KW-1133">Transmembrane helix</keyword>
<feature type="transmembrane region" description="Helical" evidence="7">
    <location>
        <begin position="90"/>
        <end position="109"/>
    </location>
</feature>
<dbReference type="CDD" id="cd17504">
    <property type="entry name" value="MFS_MMR_MDR_like"/>
    <property type="match status" value="1"/>
</dbReference>
<dbReference type="InterPro" id="IPR011701">
    <property type="entry name" value="MFS"/>
</dbReference>
<evidence type="ECO:0000256" key="3">
    <source>
        <dbReference type="ARBA" id="ARBA00022692"/>
    </source>
</evidence>
<evidence type="ECO:0000259" key="8">
    <source>
        <dbReference type="PROSITE" id="PS50850"/>
    </source>
</evidence>
<keyword evidence="10" id="KW-1185">Reference proteome</keyword>
<feature type="transmembrane region" description="Helical" evidence="7">
    <location>
        <begin position="52"/>
        <end position="70"/>
    </location>
</feature>
<reference evidence="10" key="1">
    <citation type="journal article" date="2019" name="Int. J. Syst. Evol. Microbiol.">
        <title>The Global Catalogue of Microorganisms (GCM) 10K type strain sequencing project: providing services to taxonomists for standard genome sequencing and annotation.</title>
        <authorList>
            <consortium name="The Broad Institute Genomics Platform"/>
            <consortium name="The Broad Institute Genome Sequencing Center for Infectious Disease"/>
            <person name="Wu L."/>
            <person name="Ma J."/>
        </authorList>
    </citation>
    <scope>NUCLEOTIDE SEQUENCE [LARGE SCALE GENOMIC DNA]</scope>
    <source>
        <strain evidence="10">JCM 9650</strain>
    </source>
</reference>
<dbReference type="PROSITE" id="PS50850">
    <property type="entry name" value="MFS"/>
    <property type="match status" value="1"/>
</dbReference>
<keyword evidence="2" id="KW-0813">Transport</keyword>
<feature type="transmembrane region" description="Helical" evidence="7">
    <location>
        <begin position="448"/>
        <end position="470"/>
    </location>
</feature>
<keyword evidence="3 7" id="KW-0812">Transmembrane</keyword>
<name>A0ABP6JY25_9ACTN</name>
<feature type="transmembrane region" description="Helical" evidence="7">
    <location>
        <begin position="308"/>
        <end position="332"/>
    </location>
</feature>
<feature type="transmembrane region" description="Helical" evidence="7">
    <location>
        <begin position="352"/>
        <end position="371"/>
    </location>
</feature>
<feature type="transmembrane region" description="Helical" evidence="7">
    <location>
        <begin position="239"/>
        <end position="258"/>
    </location>
</feature>
<accession>A0ABP6JY25</accession>
<feature type="transmembrane region" description="Helical" evidence="7">
    <location>
        <begin position="146"/>
        <end position="166"/>
    </location>
</feature>
<evidence type="ECO:0000313" key="10">
    <source>
        <dbReference type="Proteomes" id="UP001501423"/>
    </source>
</evidence>
<dbReference type="Gene3D" id="1.20.1720.10">
    <property type="entry name" value="Multidrug resistance protein D"/>
    <property type="match status" value="1"/>
</dbReference>
<evidence type="ECO:0000256" key="5">
    <source>
        <dbReference type="ARBA" id="ARBA00023136"/>
    </source>
</evidence>
<dbReference type="PRINTS" id="PR01036">
    <property type="entry name" value="TCRTETB"/>
</dbReference>
<dbReference type="SUPFAM" id="SSF103473">
    <property type="entry name" value="MFS general substrate transporter"/>
    <property type="match status" value="2"/>
</dbReference>
<feature type="transmembrane region" description="Helical" evidence="7">
    <location>
        <begin position="378"/>
        <end position="396"/>
    </location>
</feature>
<dbReference type="PANTHER" id="PTHR42718:SF9">
    <property type="entry name" value="MAJOR FACILITATOR SUPERFAMILY MULTIDRUG TRANSPORTER MFSC"/>
    <property type="match status" value="1"/>
</dbReference>
<feature type="transmembrane region" description="Helical" evidence="7">
    <location>
        <begin position="121"/>
        <end position="140"/>
    </location>
</feature>
<evidence type="ECO:0000256" key="6">
    <source>
        <dbReference type="ARBA" id="ARBA00023251"/>
    </source>
</evidence>
<comment type="caution">
    <text evidence="9">The sequence shown here is derived from an EMBL/GenBank/DDBJ whole genome shotgun (WGS) entry which is preliminary data.</text>
</comment>
<keyword evidence="6" id="KW-0046">Antibiotic resistance</keyword>
<feature type="transmembrane region" description="Helical" evidence="7">
    <location>
        <begin position="264"/>
        <end position="287"/>
    </location>
</feature>
<organism evidence="9 10">
    <name type="scientific">Streptomyces erythrogriseus</name>
    <dbReference type="NCBI Taxonomy" id="284027"/>
    <lineage>
        <taxon>Bacteria</taxon>
        <taxon>Bacillati</taxon>
        <taxon>Actinomycetota</taxon>
        <taxon>Actinomycetes</taxon>
        <taxon>Kitasatosporales</taxon>
        <taxon>Streptomycetaceae</taxon>
        <taxon>Streptomyces</taxon>
        <taxon>Streptomyces griseoincarnatus group</taxon>
    </lineage>
</organism>
<evidence type="ECO:0000256" key="1">
    <source>
        <dbReference type="ARBA" id="ARBA00004651"/>
    </source>
</evidence>
<dbReference type="InterPro" id="IPR036259">
    <property type="entry name" value="MFS_trans_sf"/>
</dbReference>
<dbReference type="Pfam" id="PF07690">
    <property type="entry name" value="MFS_1"/>
    <property type="match status" value="1"/>
</dbReference>
<feature type="domain" description="Major facilitator superfamily (MFS) profile" evidence="8">
    <location>
        <begin position="55"/>
        <end position="501"/>
    </location>
</feature>
<evidence type="ECO:0000256" key="2">
    <source>
        <dbReference type="ARBA" id="ARBA00022448"/>
    </source>
</evidence>
<gene>
    <name evidence="9" type="ORF">GCM10010478_63680</name>
</gene>
<dbReference type="PANTHER" id="PTHR42718">
    <property type="entry name" value="MAJOR FACILITATOR SUPERFAMILY MULTIDRUG TRANSPORTER MFSC"/>
    <property type="match status" value="1"/>
</dbReference>
<sequence length="505" mass="51926">MPVLSAVSLFSPTHFVLFTCCPRHERACARVRDKKGNTSLMYRTARHSASQAGLILVVVMLSVFAFALLQSLINPVLPQLQAELHTTQSMITWVVTAFLLSAAVFTPILGRLGDRYGKDRMLVLALVALAVGSLVSALATGISVMIVGRAIQGIGGSVMPLVFGIIRDELPRERVPGAIGLASALIAVGGGVGLLLSGPLVNWLGLRSLFWIPFAVTAGAALAAMVVIPASPSRNSGPISWISAVLLAGGLLALLVPLTQGAKWGWGSGKVIGSLIVAAVLLAAWAVSESRSASPLVDMRIMRIPAVWTGNLVSMLLGMGLFSVFGFLPAFLQSPSAGGYGFDASATEAGLFLLPMTLTMFFSGLLAVRITRRIGARTVLIASAALITASLTLLALEHGEAWQVVLAMALLGLGFGSATSTLSNVIVAAVPPEQTGIANGVNANVRTIGGAVGAALMGGIISTQLSATGLPTDDGYTYGFGALTLAAVGAVLASLLIPRARAATA</sequence>